<keyword evidence="3" id="KW-0732">Signal</keyword>
<dbReference type="InterPro" id="IPR000618">
    <property type="entry name" value="Insect_cuticle"/>
</dbReference>
<evidence type="ECO:0000256" key="2">
    <source>
        <dbReference type="PROSITE-ProRule" id="PRU00497"/>
    </source>
</evidence>
<gene>
    <name evidence="4" type="ORF">CEUTPL_LOCUS2512</name>
</gene>
<evidence type="ECO:0000313" key="5">
    <source>
        <dbReference type="Proteomes" id="UP001152799"/>
    </source>
</evidence>
<accession>A0A9P0GRI0</accession>
<dbReference type="InterPro" id="IPR051217">
    <property type="entry name" value="Insect_Cuticle_Struc_Prot"/>
</dbReference>
<dbReference type="PRINTS" id="PR00947">
    <property type="entry name" value="CUTICLE"/>
</dbReference>
<dbReference type="PANTHER" id="PTHR12236">
    <property type="entry name" value="STRUCTURAL CONTITUENT OF CUTICLE"/>
    <property type="match status" value="1"/>
</dbReference>
<evidence type="ECO:0000256" key="3">
    <source>
        <dbReference type="SAM" id="SignalP"/>
    </source>
</evidence>
<feature type="chain" id="PRO_5040221733" evidence="3">
    <location>
        <begin position="19"/>
        <end position="127"/>
    </location>
</feature>
<evidence type="ECO:0000313" key="4">
    <source>
        <dbReference type="EMBL" id="CAH1123509.1"/>
    </source>
</evidence>
<proteinExistence type="predicted"/>
<dbReference type="EMBL" id="OU892286">
    <property type="protein sequence ID" value="CAH1123509.1"/>
    <property type="molecule type" value="Genomic_DNA"/>
</dbReference>
<feature type="signal peptide" evidence="3">
    <location>
        <begin position="1"/>
        <end position="18"/>
    </location>
</feature>
<dbReference type="GO" id="GO:0005615">
    <property type="term" value="C:extracellular space"/>
    <property type="evidence" value="ECO:0007669"/>
    <property type="project" value="TreeGrafter"/>
</dbReference>
<keyword evidence="1 2" id="KW-0193">Cuticle</keyword>
<protein>
    <submittedName>
        <fullName evidence="4">Uncharacterized protein</fullName>
    </submittedName>
</protein>
<sequence length="127" mass="13825">MMIGKIVFALAIVSLSGATVLHNLQGFGHGHSSASTIAIGHVTEQVLSSIPVVQTRVEPYDPHPIYGYSYTVHDGHTGDSKYQIETRNGDSVRGQYSLTEPDGSRRIVDYAAEPHTGFNAIVHRTQH</sequence>
<dbReference type="Pfam" id="PF00379">
    <property type="entry name" value="Chitin_bind_4"/>
    <property type="match status" value="1"/>
</dbReference>
<organism evidence="4 5">
    <name type="scientific">Ceutorhynchus assimilis</name>
    <name type="common">cabbage seed weevil</name>
    <dbReference type="NCBI Taxonomy" id="467358"/>
    <lineage>
        <taxon>Eukaryota</taxon>
        <taxon>Metazoa</taxon>
        <taxon>Ecdysozoa</taxon>
        <taxon>Arthropoda</taxon>
        <taxon>Hexapoda</taxon>
        <taxon>Insecta</taxon>
        <taxon>Pterygota</taxon>
        <taxon>Neoptera</taxon>
        <taxon>Endopterygota</taxon>
        <taxon>Coleoptera</taxon>
        <taxon>Polyphaga</taxon>
        <taxon>Cucujiformia</taxon>
        <taxon>Curculionidae</taxon>
        <taxon>Ceutorhynchinae</taxon>
        <taxon>Ceutorhynchus</taxon>
    </lineage>
</organism>
<evidence type="ECO:0000256" key="1">
    <source>
        <dbReference type="ARBA" id="ARBA00022460"/>
    </source>
</evidence>
<dbReference type="AlphaFoldDB" id="A0A9P0GRI0"/>
<dbReference type="OrthoDB" id="10071059at2759"/>
<dbReference type="Proteomes" id="UP001152799">
    <property type="component" value="Chromosome 10"/>
</dbReference>
<dbReference type="PANTHER" id="PTHR12236:SF75">
    <property type="entry name" value="CUTICULAR PROTEIN 62BB, ISOFORM A"/>
    <property type="match status" value="1"/>
</dbReference>
<dbReference type="PROSITE" id="PS51155">
    <property type="entry name" value="CHIT_BIND_RR_2"/>
    <property type="match status" value="1"/>
</dbReference>
<name>A0A9P0GRI0_9CUCU</name>
<keyword evidence="5" id="KW-1185">Reference proteome</keyword>
<reference evidence="4" key="1">
    <citation type="submission" date="2022-01" db="EMBL/GenBank/DDBJ databases">
        <authorList>
            <person name="King R."/>
        </authorList>
    </citation>
    <scope>NUCLEOTIDE SEQUENCE</scope>
</reference>
<dbReference type="GO" id="GO:0031012">
    <property type="term" value="C:extracellular matrix"/>
    <property type="evidence" value="ECO:0007669"/>
    <property type="project" value="TreeGrafter"/>
</dbReference>
<dbReference type="GO" id="GO:0042302">
    <property type="term" value="F:structural constituent of cuticle"/>
    <property type="evidence" value="ECO:0007669"/>
    <property type="project" value="UniProtKB-UniRule"/>
</dbReference>